<dbReference type="OrthoDB" id="5476657at2"/>
<evidence type="ECO:0000256" key="1">
    <source>
        <dbReference type="ARBA" id="ARBA00004442"/>
    </source>
</evidence>
<feature type="signal peptide" evidence="6">
    <location>
        <begin position="1"/>
        <end position="28"/>
    </location>
</feature>
<dbReference type="Gene3D" id="2.170.130.10">
    <property type="entry name" value="TonB-dependent receptor, plug domain"/>
    <property type="match status" value="1"/>
</dbReference>
<feature type="region of interest" description="Disordered" evidence="5">
    <location>
        <begin position="250"/>
        <end position="273"/>
    </location>
</feature>
<dbReference type="PANTHER" id="PTHR40980:SF3">
    <property type="entry name" value="TONB-DEPENDENT RECEPTOR-LIKE BETA-BARREL DOMAIN-CONTAINING PROTEIN"/>
    <property type="match status" value="1"/>
</dbReference>
<evidence type="ECO:0000256" key="6">
    <source>
        <dbReference type="SAM" id="SignalP"/>
    </source>
</evidence>
<dbReference type="GO" id="GO:0009279">
    <property type="term" value="C:cell outer membrane"/>
    <property type="evidence" value="ECO:0007669"/>
    <property type="project" value="UniProtKB-SubCell"/>
</dbReference>
<dbReference type="Pfam" id="PF00593">
    <property type="entry name" value="TonB_dep_Rec_b-barrel"/>
    <property type="match status" value="1"/>
</dbReference>
<comment type="similarity">
    <text evidence="4">Belongs to the TonB-dependent receptor family.</text>
</comment>
<evidence type="ECO:0000259" key="7">
    <source>
        <dbReference type="Pfam" id="PF00593"/>
    </source>
</evidence>
<dbReference type="InterPro" id="IPR037066">
    <property type="entry name" value="Plug_dom_sf"/>
</dbReference>
<evidence type="ECO:0000256" key="2">
    <source>
        <dbReference type="ARBA" id="ARBA00023136"/>
    </source>
</evidence>
<dbReference type="InterPro" id="IPR036942">
    <property type="entry name" value="Beta-barrel_TonB_sf"/>
</dbReference>
<sequence>MQGNSFLKRPRWAVGVSTIAMIAAPVAAWGQDAAGVDDEIVVSGIRASLRDSMNIKRDAQGVVDAISAEDIGKFPDTNLAESLQRITGVSIDRNNGEGAFVTVRGFGPEFNLVTLNGRQMPATALGGGNYAPTSRAFDFSNLASEGVSAIEVYKSGRADVPSGGIGSTIDIRTPRPFDNPDFHGSFSAKGMLDTSENHGRDSITPEFSGIVSDTFADGRIGILINGVYQKRKGANNNAYLGWRDGMLGSAENSPIPAPGTPGAENTTNPPGSQDVFAVPNNGGIGYVDFSRERINGQAVLQLRPSDSLTATLDHTYSSNKVSTRDYSMGIYFNRNDTASDWTDGPVSAPNFYTDFFRPDETKDLSYVGHEYASKSENNSTGLNLEWEPSDRLTFTLDAHHSIAESKPDSPYGSSNSVSMAIYGVKSQTIETGYDMPGLYFDMHDGIDALDPSFVQGSGNSFRNAYYRNRINQARFAGSWEGYSAIRSIDFGVNYIDNKIRSAYGYIQNNTWGGAGPASDIPDDLFHEVDISGMFPGTGSNNGKLVQSILAYDFDSMIPLLDSLYNVCGGTMDCLADYTTDRRVTEQTLAPFAQVNTEFELGGQPLYVTAGLRYEKTWVDSSALVPIPTGTEWVSDNEFNVIFSDDSDFTAFEGKYENWLPNIDIRFDPVDDVVLRASYSHTITRADYGSLQGGQTIDNLFRIDYGSGSLGNPGLEPYKSKNLDLSAEWYYSPSSYISVGYFRKGVENFLSSTRVEKTAFDLTNPASGPRYDAAIAALGNNATRNEIRQYIFANYPDTVTITGGEPGNYTGSINGTAEDDPVVFRINTPVNSDQTATLHGWEFALQHSFWETGFGVILNYTIVDGDAQYDNTQPASVTQFALTGLSNSANIVGFYDKDGLQARVAYNWRDEYLSSNGVNPTYVEAYGQLDASVSYDVTPRVNVFVEGINLTGESRRTHGRSKAYVHNVNPGFARYAAGVRIKI</sequence>
<dbReference type="NCBIfam" id="TIGR01782">
    <property type="entry name" value="TonB-Xanth-Caul"/>
    <property type="match status" value="1"/>
</dbReference>
<dbReference type="SUPFAM" id="SSF56935">
    <property type="entry name" value="Porins"/>
    <property type="match status" value="1"/>
</dbReference>
<accession>A0A6I4TAW3</accession>
<evidence type="ECO:0000313" key="9">
    <source>
        <dbReference type="EMBL" id="MXO67123.1"/>
    </source>
</evidence>
<evidence type="ECO:0000256" key="3">
    <source>
        <dbReference type="ARBA" id="ARBA00023237"/>
    </source>
</evidence>
<keyword evidence="6" id="KW-0732">Signal</keyword>
<dbReference type="Gene3D" id="2.40.170.20">
    <property type="entry name" value="TonB-dependent receptor, beta-barrel domain"/>
    <property type="match status" value="1"/>
</dbReference>
<keyword evidence="2 4" id="KW-0472">Membrane</keyword>
<keyword evidence="9" id="KW-0675">Receptor</keyword>
<evidence type="ECO:0000256" key="4">
    <source>
        <dbReference type="RuleBase" id="RU003357"/>
    </source>
</evidence>
<evidence type="ECO:0000256" key="5">
    <source>
        <dbReference type="SAM" id="MobiDB-lite"/>
    </source>
</evidence>
<dbReference type="RefSeq" id="WP_160737565.1">
    <property type="nucleotide sequence ID" value="NZ_WTYT01000007.1"/>
</dbReference>
<comment type="subcellular location">
    <subcellularLocation>
        <location evidence="1 4">Cell outer membrane</location>
    </subcellularLocation>
</comment>
<dbReference type="Pfam" id="PF07715">
    <property type="entry name" value="Plug"/>
    <property type="match status" value="1"/>
</dbReference>
<dbReference type="Proteomes" id="UP000438476">
    <property type="component" value="Unassembled WGS sequence"/>
</dbReference>
<keyword evidence="4" id="KW-0798">TonB box</keyword>
<dbReference type="InterPro" id="IPR012910">
    <property type="entry name" value="Plug_dom"/>
</dbReference>
<proteinExistence type="inferred from homology"/>
<comment type="caution">
    <text evidence="9">The sequence shown here is derived from an EMBL/GenBank/DDBJ whole genome shotgun (WGS) entry which is preliminary data.</text>
</comment>
<evidence type="ECO:0000313" key="10">
    <source>
        <dbReference type="Proteomes" id="UP000438476"/>
    </source>
</evidence>
<dbReference type="AlphaFoldDB" id="A0A6I4TAW3"/>
<protein>
    <submittedName>
        <fullName evidence="9">TonB-dependent receptor</fullName>
    </submittedName>
</protein>
<keyword evidence="10" id="KW-1185">Reference proteome</keyword>
<organism evidence="9 10">
    <name type="scientific">Altericroceibacterium endophyticum</name>
    <dbReference type="NCBI Taxonomy" id="1808508"/>
    <lineage>
        <taxon>Bacteria</taxon>
        <taxon>Pseudomonadati</taxon>
        <taxon>Pseudomonadota</taxon>
        <taxon>Alphaproteobacteria</taxon>
        <taxon>Sphingomonadales</taxon>
        <taxon>Erythrobacteraceae</taxon>
        <taxon>Altericroceibacterium</taxon>
    </lineage>
</organism>
<dbReference type="PANTHER" id="PTHR40980">
    <property type="entry name" value="PLUG DOMAIN-CONTAINING PROTEIN"/>
    <property type="match status" value="1"/>
</dbReference>
<dbReference type="EMBL" id="WTYT01000007">
    <property type="protein sequence ID" value="MXO67123.1"/>
    <property type="molecule type" value="Genomic_DNA"/>
</dbReference>
<gene>
    <name evidence="9" type="ORF">GRI91_15265</name>
</gene>
<feature type="domain" description="TonB-dependent receptor plug" evidence="8">
    <location>
        <begin position="56"/>
        <end position="165"/>
    </location>
</feature>
<dbReference type="InterPro" id="IPR000531">
    <property type="entry name" value="Beta-barrel_TonB"/>
</dbReference>
<reference evidence="9 10" key="1">
    <citation type="submission" date="2019-12" db="EMBL/GenBank/DDBJ databases">
        <title>Genomic-based taxomic classification of the family Erythrobacteraceae.</title>
        <authorList>
            <person name="Xu L."/>
        </authorList>
    </citation>
    <scope>NUCLEOTIDE SEQUENCE [LARGE SCALE GENOMIC DNA]</scope>
    <source>
        <strain evidence="9 10">LMG 29518</strain>
    </source>
</reference>
<evidence type="ECO:0000259" key="8">
    <source>
        <dbReference type="Pfam" id="PF07715"/>
    </source>
</evidence>
<keyword evidence="3" id="KW-0998">Cell outer membrane</keyword>
<feature type="domain" description="TonB-dependent receptor-like beta-barrel" evidence="7">
    <location>
        <begin position="453"/>
        <end position="949"/>
    </location>
</feature>
<dbReference type="InterPro" id="IPR010104">
    <property type="entry name" value="TonB_rcpt_bac"/>
</dbReference>
<feature type="chain" id="PRO_5026206758" evidence="6">
    <location>
        <begin position="29"/>
        <end position="982"/>
    </location>
</feature>
<name>A0A6I4TAW3_9SPHN</name>